<gene>
    <name evidence="1" type="ORF">Ciccas_007654</name>
</gene>
<evidence type="ECO:0000313" key="1">
    <source>
        <dbReference type="EMBL" id="KAL3313744.1"/>
    </source>
</evidence>
<accession>A0ABD2Q2C5</accession>
<reference evidence="1 2" key="1">
    <citation type="submission" date="2024-11" db="EMBL/GenBank/DDBJ databases">
        <title>Adaptive evolution of stress response genes in parasites aligns with host niche diversity.</title>
        <authorList>
            <person name="Hahn C."/>
            <person name="Resl P."/>
        </authorList>
    </citation>
    <scope>NUCLEOTIDE SEQUENCE [LARGE SCALE GENOMIC DNA]</scope>
    <source>
        <strain evidence="1">EGGRZ-B1_66</strain>
        <tissue evidence="1">Body</tissue>
    </source>
</reference>
<protein>
    <submittedName>
        <fullName evidence="1">Uncharacterized protein</fullName>
    </submittedName>
</protein>
<proteinExistence type="predicted"/>
<dbReference type="EMBL" id="JBJKFK010001206">
    <property type="protein sequence ID" value="KAL3313744.1"/>
    <property type="molecule type" value="Genomic_DNA"/>
</dbReference>
<sequence>MSQLQFRANIFSASSCGGKVSSETAPKQAATETEKWSVRLKRRHKQRESECTYSEAIQCCCCTPWPNENKSRESAQGPAINRNCPVHNWSLLSRRISRGDRAQCVTQAWENATRASALLASCAHTHYTAQRVNLPTHSTHPTWHRLRRYALYSQLVHGLRKHCLNLYAGLPASSDLKGT</sequence>
<organism evidence="1 2">
    <name type="scientific">Cichlidogyrus casuarinus</name>
    <dbReference type="NCBI Taxonomy" id="1844966"/>
    <lineage>
        <taxon>Eukaryota</taxon>
        <taxon>Metazoa</taxon>
        <taxon>Spiralia</taxon>
        <taxon>Lophotrochozoa</taxon>
        <taxon>Platyhelminthes</taxon>
        <taxon>Monogenea</taxon>
        <taxon>Monopisthocotylea</taxon>
        <taxon>Dactylogyridea</taxon>
        <taxon>Ancyrocephalidae</taxon>
        <taxon>Cichlidogyrus</taxon>
    </lineage>
</organism>
<keyword evidence="2" id="KW-1185">Reference proteome</keyword>
<dbReference type="Proteomes" id="UP001626550">
    <property type="component" value="Unassembled WGS sequence"/>
</dbReference>
<evidence type="ECO:0000313" key="2">
    <source>
        <dbReference type="Proteomes" id="UP001626550"/>
    </source>
</evidence>
<comment type="caution">
    <text evidence="1">The sequence shown here is derived from an EMBL/GenBank/DDBJ whole genome shotgun (WGS) entry which is preliminary data.</text>
</comment>
<dbReference type="AlphaFoldDB" id="A0ABD2Q2C5"/>
<name>A0ABD2Q2C5_9PLAT</name>